<dbReference type="EMBL" id="BK032631">
    <property type="protein sequence ID" value="DAF52250.1"/>
    <property type="molecule type" value="Genomic_DNA"/>
</dbReference>
<organism evidence="1">
    <name type="scientific">Podoviridae sp. ctIKM86</name>
    <dbReference type="NCBI Taxonomy" id="2827729"/>
    <lineage>
        <taxon>Viruses</taxon>
        <taxon>Duplodnaviria</taxon>
        <taxon>Heunggongvirae</taxon>
        <taxon>Uroviricota</taxon>
        <taxon>Caudoviricetes</taxon>
    </lineage>
</organism>
<name>A0A8S5SNV0_9CAUD</name>
<accession>A0A8S5SNV0</accession>
<proteinExistence type="predicted"/>
<protein>
    <submittedName>
        <fullName evidence="1">Uncharacterized protein</fullName>
    </submittedName>
</protein>
<sequence length="29" mass="3385">MSAVYREWRGDLEEAPPLLHLHSHSTHNT</sequence>
<reference evidence="1" key="1">
    <citation type="journal article" date="2021" name="Proc. Natl. Acad. Sci. U.S.A.">
        <title>A Catalog of Tens of Thousands of Viruses from Human Metagenomes Reveals Hidden Associations with Chronic Diseases.</title>
        <authorList>
            <person name="Tisza M.J."/>
            <person name="Buck C.B."/>
        </authorList>
    </citation>
    <scope>NUCLEOTIDE SEQUENCE</scope>
    <source>
        <strain evidence="1">CtIKM86</strain>
    </source>
</reference>
<evidence type="ECO:0000313" key="1">
    <source>
        <dbReference type="EMBL" id="DAF52250.1"/>
    </source>
</evidence>